<dbReference type="RefSeq" id="WP_059925441.1">
    <property type="nucleotide sequence ID" value="NZ_LPBG01000047.1"/>
</dbReference>
<sequence length="103" mass="11098">MTRITKDAAREALESMDDFARMDAGVDAKGPRGVLEQFIAQANPVTEADLEARYGGQVVLHPVSQVEAWADALRDEPQVGAINGALVIQMLRSYATLLKATAN</sequence>
<dbReference type="EMBL" id="LPBJ01000047">
    <property type="protein sequence ID" value="KVP98271.1"/>
    <property type="molecule type" value="Genomic_DNA"/>
</dbReference>
<name>A0AAW3MYJ8_9BURK</name>
<evidence type="ECO:0000313" key="2">
    <source>
        <dbReference type="Proteomes" id="UP000056453"/>
    </source>
</evidence>
<evidence type="ECO:0000313" key="1">
    <source>
        <dbReference type="EMBL" id="KVP98271.1"/>
    </source>
</evidence>
<dbReference type="Proteomes" id="UP000056453">
    <property type="component" value="Unassembled WGS sequence"/>
</dbReference>
<organism evidence="1 2">
    <name type="scientific">Burkholderia ubonensis</name>
    <dbReference type="NCBI Taxonomy" id="101571"/>
    <lineage>
        <taxon>Bacteria</taxon>
        <taxon>Pseudomonadati</taxon>
        <taxon>Pseudomonadota</taxon>
        <taxon>Betaproteobacteria</taxon>
        <taxon>Burkholderiales</taxon>
        <taxon>Burkholderiaceae</taxon>
        <taxon>Burkholderia</taxon>
        <taxon>Burkholderia cepacia complex</taxon>
    </lineage>
</organism>
<accession>A0AAW3MYJ8</accession>
<comment type="caution">
    <text evidence="1">The sequence shown here is derived from an EMBL/GenBank/DDBJ whole genome shotgun (WGS) entry which is preliminary data.</text>
</comment>
<proteinExistence type="predicted"/>
<dbReference type="AlphaFoldDB" id="A0AAW3MYJ8"/>
<reference evidence="1 2" key="1">
    <citation type="submission" date="2015-11" db="EMBL/GenBank/DDBJ databases">
        <title>Expanding the genomic diversity of Burkholderia species for the development of highly accurate diagnostics.</title>
        <authorList>
            <person name="Sahl J."/>
            <person name="Keim P."/>
            <person name="Wagner D."/>
        </authorList>
    </citation>
    <scope>NUCLEOTIDE SEQUENCE [LARGE SCALE GENOMIC DNA]</scope>
    <source>
        <strain evidence="1 2">MSMB1808WGS</strain>
    </source>
</reference>
<gene>
    <name evidence="1" type="ORF">WJ96_07050</name>
</gene>
<protein>
    <submittedName>
        <fullName evidence="1">Uncharacterized protein</fullName>
    </submittedName>
</protein>
<keyword evidence="2" id="KW-1185">Reference proteome</keyword>